<dbReference type="Gene3D" id="3.30.565.10">
    <property type="entry name" value="Histidine kinase-like ATPase, C-terminal domain"/>
    <property type="match status" value="1"/>
</dbReference>
<evidence type="ECO:0000256" key="1">
    <source>
        <dbReference type="ARBA" id="ARBA00000085"/>
    </source>
</evidence>
<evidence type="ECO:0000256" key="9">
    <source>
        <dbReference type="SAM" id="Coils"/>
    </source>
</evidence>
<dbReference type="Pfam" id="PF02518">
    <property type="entry name" value="HATPase_c"/>
    <property type="match status" value="1"/>
</dbReference>
<dbReference type="AlphaFoldDB" id="A0A934HUI0"/>
<keyword evidence="10" id="KW-0472">Membrane</keyword>
<dbReference type="Gene3D" id="3.30.450.20">
    <property type="entry name" value="PAS domain"/>
    <property type="match status" value="1"/>
</dbReference>
<dbReference type="InterPro" id="IPR003661">
    <property type="entry name" value="HisK_dim/P_dom"/>
</dbReference>
<accession>A0A934HUI0</accession>
<keyword evidence="13" id="KW-1185">Reference proteome</keyword>
<evidence type="ECO:0000259" key="11">
    <source>
        <dbReference type="PROSITE" id="PS50109"/>
    </source>
</evidence>
<dbReference type="GO" id="GO:0005524">
    <property type="term" value="F:ATP binding"/>
    <property type="evidence" value="ECO:0007669"/>
    <property type="project" value="UniProtKB-KW"/>
</dbReference>
<keyword evidence="10" id="KW-1133">Transmembrane helix</keyword>
<comment type="catalytic activity">
    <reaction evidence="1">
        <text>ATP + protein L-histidine = ADP + protein N-phospho-L-histidine.</text>
        <dbReference type="EC" id="2.7.13.3"/>
    </reaction>
</comment>
<dbReference type="EC" id="2.7.13.3" evidence="2"/>
<dbReference type="RefSeq" id="WP_211142984.1">
    <property type="nucleotide sequence ID" value="NZ_JAEEGB010000014.1"/>
</dbReference>
<dbReference type="GO" id="GO:0000155">
    <property type="term" value="F:phosphorelay sensor kinase activity"/>
    <property type="evidence" value="ECO:0007669"/>
    <property type="project" value="InterPro"/>
</dbReference>
<keyword evidence="5" id="KW-0547">Nucleotide-binding</keyword>
<dbReference type="SUPFAM" id="SSF47384">
    <property type="entry name" value="Homodimeric domain of signal transducing histidine kinase"/>
    <property type="match status" value="1"/>
</dbReference>
<dbReference type="PANTHER" id="PTHR43547:SF2">
    <property type="entry name" value="HYBRID SIGNAL TRANSDUCTION HISTIDINE KINASE C"/>
    <property type="match status" value="1"/>
</dbReference>
<evidence type="ECO:0000256" key="2">
    <source>
        <dbReference type="ARBA" id="ARBA00012438"/>
    </source>
</evidence>
<dbReference type="NCBIfam" id="TIGR00229">
    <property type="entry name" value="sensory_box"/>
    <property type="match status" value="1"/>
</dbReference>
<dbReference type="SMART" id="SM00387">
    <property type="entry name" value="HATPase_c"/>
    <property type="match status" value="1"/>
</dbReference>
<organism evidence="12 13">
    <name type="scientific">Clostridium aciditolerans</name>
    <dbReference type="NCBI Taxonomy" id="339861"/>
    <lineage>
        <taxon>Bacteria</taxon>
        <taxon>Bacillati</taxon>
        <taxon>Bacillota</taxon>
        <taxon>Clostridia</taxon>
        <taxon>Eubacteriales</taxon>
        <taxon>Clostridiaceae</taxon>
        <taxon>Clostridium</taxon>
    </lineage>
</organism>
<evidence type="ECO:0000256" key="3">
    <source>
        <dbReference type="ARBA" id="ARBA00022553"/>
    </source>
</evidence>
<keyword evidence="7" id="KW-0067">ATP-binding</keyword>
<keyword evidence="4" id="KW-0808">Transferase</keyword>
<evidence type="ECO:0000256" key="8">
    <source>
        <dbReference type="ARBA" id="ARBA00023012"/>
    </source>
</evidence>
<dbReference type="SUPFAM" id="SSF55874">
    <property type="entry name" value="ATPase domain of HSP90 chaperone/DNA topoisomerase II/histidine kinase"/>
    <property type="match status" value="1"/>
</dbReference>
<evidence type="ECO:0000256" key="10">
    <source>
        <dbReference type="SAM" id="Phobius"/>
    </source>
</evidence>
<dbReference type="SUPFAM" id="SSF55785">
    <property type="entry name" value="PYP-like sensor domain (PAS domain)"/>
    <property type="match status" value="1"/>
</dbReference>
<dbReference type="PANTHER" id="PTHR43547">
    <property type="entry name" value="TWO-COMPONENT HISTIDINE KINASE"/>
    <property type="match status" value="1"/>
</dbReference>
<dbReference type="InterPro" id="IPR003594">
    <property type="entry name" value="HATPase_dom"/>
</dbReference>
<dbReference type="Pfam" id="PF00512">
    <property type="entry name" value="HisKA"/>
    <property type="match status" value="1"/>
</dbReference>
<evidence type="ECO:0000256" key="4">
    <source>
        <dbReference type="ARBA" id="ARBA00022679"/>
    </source>
</evidence>
<proteinExistence type="predicted"/>
<dbReference type="InterPro" id="IPR036890">
    <property type="entry name" value="HATPase_C_sf"/>
</dbReference>
<keyword evidence="9" id="KW-0175">Coiled coil</keyword>
<evidence type="ECO:0000256" key="7">
    <source>
        <dbReference type="ARBA" id="ARBA00022840"/>
    </source>
</evidence>
<feature type="transmembrane region" description="Helical" evidence="10">
    <location>
        <begin position="85"/>
        <end position="102"/>
    </location>
</feature>
<reference evidence="12" key="1">
    <citation type="submission" date="2020-12" db="EMBL/GenBank/DDBJ databases">
        <title>Clostridium thailandense sp. nov., a novel acetogenic bacterium isolated from peat land soil in Thailand.</title>
        <authorList>
            <person name="Chaikitkaew S."/>
            <person name="Birkeland N.K."/>
        </authorList>
    </citation>
    <scope>NUCLEOTIDE SEQUENCE</scope>
    <source>
        <strain evidence="12">DSM 17425</strain>
    </source>
</reference>
<dbReference type="InterPro" id="IPR013767">
    <property type="entry name" value="PAS_fold"/>
</dbReference>
<feature type="domain" description="Histidine kinase" evidence="11">
    <location>
        <begin position="366"/>
        <end position="587"/>
    </location>
</feature>
<keyword evidence="10" id="KW-0812">Transmembrane</keyword>
<evidence type="ECO:0000256" key="5">
    <source>
        <dbReference type="ARBA" id="ARBA00022741"/>
    </source>
</evidence>
<feature type="transmembrane region" description="Helical" evidence="10">
    <location>
        <begin position="12"/>
        <end position="32"/>
    </location>
</feature>
<feature type="transmembrane region" description="Helical" evidence="10">
    <location>
        <begin position="163"/>
        <end position="180"/>
    </location>
</feature>
<keyword evidence="8" id="KW-0902">Two-component regulatory system</keyword>
<dbReference type="InterPro" id="IPR036097">
    <property type="entry name" value="HisK_dim/P_sf"/>
</dbReference>
<comment type="caution">
    <text evidence="12">The sequence shown here is derived from an EMBL/GenBank/DDBJ whole genome shotgun (WGS) entry which is preliminary data.</text>
</comment>
<dbReference type="Gene3D" id="1.10.287.130">
    <property type="match status" value="1"/>
</dbReference>
<gene>
    <name evidence="12" type="ORF">I6U51_12695</name>
</gene>
<dbReference type="Proteomes" id="UP000622687">
    <property type="component" value="Unassembled WGS sequence"/>
</dbReference>
<dbReference type="InterPro" id="IPR035965">
    <property type="entry name" value="PAS-like_dom_sf"/>
</dbReference>
<dbReference type="CDD" id="cd16922">
    <property type="entry name" value="HATPase_EvgS-ArcB-TorS-like"/>
    <property type="match status" value="1"/>
</dbReference>
<evidence type="ECO:0000313" key="12">
    <source>
        <dbReference type="EMBL" id="MBI6873558.1"/>
    </source>
</evidence>
<dbReference type="InterPro" id="IPR004358">
    <property type="entry name" value="Sig_transdc_His_kin-like_C"/>
</dbReference>
<dbReference type="GO" id="GO:0006355">
    <property type="term" value="P:regulation of DNA-templated transcription"/>
    <property type="evidence" value="ECO:0007669"/>
    <property type="project" value="InterPro"/>
</dbReference>
<evidence type="ECO:0000256" key="6">
    <source>
        <dbReference type="ARBA" id="ARBA00022777"/>
    </source>
</evidence>
<dbReference type="SMART" id="SM00091">
    <property type="entry name" value="PAS"/>
    <property type="match status" value="1"/>
</dbReference>
<dbReference type="PROSITE" id="PS50109">
    <property type="entry name" value="HIS_KIN"/>
    <property type="match status" value="1"/>
</dbReference>
<dbReference type="FunFam" id="3.30.565.10:FF:000037">
    <property type="entry name" value="Hybrid sensor histidine kinase/response regulator"/>
    <property type="match status" value="1"/>
</dbReference>
<dbReference type="InterPro" id="IPR005467">
    <property type="entry name" value="His_kinase_dom"/>
</dbReference>
<dbReference type="EMBL" id="JAEEGB010000014">
    <property type="protein sequence ID" value="MBI6873558.1"/>
    <property type="molecule type" value="Genomic_DNA"/>
</dbReference>
<evidence type="ECO:0000313" key="13">
    <source>
        <dbReference type="Proteomes" id="UP000622687"/>
    </source>
</evidence>
<sequence length="614" mass="70502">MDNFEHSREKNINDIISVVKLAALLFCAIIVYNRILVKDQIITNTMADNFSIVVFGVITGVIIVIYWIWTLLATNRALSKYNKEIQIVENFIFILIFSILIIKSDAHLSQYKFLFLFIIITSTLQLGMKHGMATAIVSSIIILMIDLIYGPQGPINMYFENDLILAGVFILTAWPLGYYVKIENKNIKMKNEQLKELNEELNEKDRQRKYMEGVLLKNEACYNLLIQNSRDAIFVHRDYKLIFSNEGAAKLIGFMNAEELIGKSILDFIPSDEKDSMKEKFLKVYDEKAIMLTFEDKIEKNNREIAVVQNTSTYFIYEGKPTILSIFRDITPEKQVEKLQKDVEKNIELLKETREFNKFITEFFSNISHELKTPLNVIFAAVQVLSLYNNTGEGFKDKQDKYLEVMRQNCYRLMRLINNLLDVTRADSGFLKLNAQNYNIISVVEDITLSVASYVEDKGISLIFDTNVEEKVMAFDPYKIERIILNLLSNAIKFTNPEGVIYVNIIDMESSVTISVRDTGVGIPEDKLQVIFERFGQVDKTLSRNREGSGIGLSLVKSFVEMHGGKIHAKSKLGVGSEFIIELPAVVLEENEDESFTHETNTERINIEFSDIYK</sequence>
<dbReference type="SMART" id="SM00388">
    <property type="entry name" value="HisKA"/>
    <property type="match status" value="1"/>
</dbReference>
<name>A0A934HUI0_9CLOT</name>
<keyword evidence="6" id="KW-0418">Kinase</keyword>
<protein>
    <recommendedName>
        <fullName evidence="2">histidine kinase</fullName>
        <ecNumber evidence="2">2.7.13.3</ecNumber>
    </recommendedName>
</protein>
<dbReference type="CDD" id="cd00130">
    <property type="entry name" value="PAS"/>
    <property type="match status" value="1"/>
</dbReference>
<dbReference type="Pfam" id="PF00989">
    <property type="entry name" value="PAS"/>
    <property type="match status" value="1"/>
</dbReference>
<feature type="coiled-coil region" evidence="9">
    <location>
        <begin position="180"/>
        <end position="214"/>
    </location>
</feature>
<dbReference type="PRINTS" id="PR00344">
    <property type="entry name" value="BCTRLSENSOR"/>
</dbReference>
<keyword evidence="3" id="KW-0597">Phosphoprotein</keyword>
<dbReference type="InterPro" id="IPR000014">
    <property type="entry name" value="PAS"/>
</dbReference>
<feature type="transmembrane region" description="Helical" evidence="10">
    <location>
        <begin position="108"/>
        <end position="126"/>
    </location>
</feature>
<feature type="transmembrane region" description="Helical" evidence="10">
    <location>
        <begin position="52"/>
        <end position="73"/>
    </location>
</feature>
<dbReference type="CDD" id="cd00082">
    <property type="entry name" value="HisKA"/>
    <property type="match status" value="1"/>
</dbReference>